<evidence type="ECO:0000313" key="3">
    <source>
        <dbReference type="EMBL" id="NUB21677.1"/>
    </source>
</evidence>
<organism evidence="3 4">
    <name type="scientific">Azospirillum formosense</name>
    <dbReference type="NCBI Taxonomy" id="861533"/>
    <lineage>
        <taxon>Bacteria</taxon>
        <taxon>Pseudomonadati</taxon>
        <taxon>Pseudomonadota</taxon>
        <taxon>Alphaproteobacteria</taxon>
        <taxon>Rhodospirillales</taxon>
        <taxon>Azospirillaceae</taxon>
        <taxon>Azospirillum</taxon>
    </lineage>
</organism>
<reference evidence="3 4" key="1">
    <citation type="submission" date="2019-10" db="EMBL/GenBank/DDBJ databases">
        <title>Genome sequence of Azospirillum formosense CC-Nfb-7.</title>
        <authorList>
            <person name="Ambrosini A."/>
            <person name="Sant'Anna F.H."/>
            <person name="Cassan F.D."/>
            <person name="Souza E.M."/>
            <person name="Passaglia L.M.P."/>
        </authorList>
    </citation>
    <scope>NUCLEOTIDE SEQUENCE [LARGE SCALE GENOMIC DNA]</scope>
    <source>
        <strain evidence="3 4">CC-NFb-7</strain>
    </source>
</reference>
<sequence length="201" mass="20853">AAWGGRSCVLACAVADRDVVRHAYGRIAMDHGRLDVLVQNVGQRNRKPLTDFADEEISDLLNVDLAAGLILAREAARLMLPQGFGRLITVTSISGQIARANDAVYAAAKAGLAGMVRALAAEYGGKGLTSNAIAPGFFATETNAGITGNPALSAYFEGRTPMGRWGRPEEIAGAAVFLASPAASYVNGHVLVVDGGATILM</sequence>
<dbReference type="PANTHER" id="PTHR42760:SF133">
    <property type="entry name" value="3-OXOACYL-[ACYL-CARRIER-PROTEIN] REDUCTASE"/>
    <property type="match status" value="1"/>
</dbReference>
<keyword evidence="4" id="KW-1185">Reference proteome</keyword>
<evidence type="ECO:0000256" key="2">
    <source>
        <dbReference type="ARBA" id="ARBA00023002"/>
    </source>
</evidence>
<evidence type="ECO:0000256" key="1">
    <source>
        <dbReference type="ARBA" id="ARBA00006484"/>
    </source>
</evidence>
<dbReference type="EMBL" id="WHOR01000194">
    <property type="protein sequence ID" value="NUB21677.1"/>
    <property type="molecule type" value="Genomic_DNA"/>
</dbReference>
<dbReference type="PRINTS" id="PR00081">
    <property type="entry name" value="GDHRDH"/>
</dbReference>
<dbReference type="InterPro" id="IPR002347">
    <property type="entry name" value="SDR_fam"/>
</dbReference>
<dbReference type="RefSeq" id="WP_174440521.1">
    <property type="nucleotide sequence ID" value="NZ_WHOR01000194.1"/>
</dbReference>
<dbReference type="PRINTS" id="PR00080">
    <property type="entry name" value="SDRFAMILY"/>
</dbReference>
<gene>
    <name evidence="3" type="ORF">GBZ26_21105</name>
</gene>
<protein>
    <submittedName>
        <fullName evidence="3">SDR family oxidoreductase</fullName>
    </submittedName>
</protein>
<dbReference type="PROSITE" id="PS00061">
    <property type="entry name" value="ADH_SHORT"/>
    <property type="match status" value="1"/>
</dbReference>
<dbReference type="Gene3D" id="3.40.50.720">
    <property type="entry name" value="NAD(P)-binding Rossmann-like Domain"/>
    <property type="match status" value="1"/>
</dbReference>
<dbReference type="InterPro" id="IPR036291">
    <property type="entry name" value="NAD(P)-bd_dom_sf"/>
</dbReference>
<dbReference type="Proteomes" id="UP000639419">
    <property type="component" value="Unassembled WGS sequence"/>
</dbReference>
<keyword evidence="2" id="KW-0560">Oxidoreductase</keyword>
<accession>A0ABX2L453</accession>
<comment type="caution">
    <text evidence="3">The sequence shown here is derived from an EMBL/GenBank/DDBJ whole genome shotgun (WGS) entry which is preliminary data.</text>
</comment>
<feature type="non-terminal residue" evidence="3">
    <location>
        <position position="1"/>
    </location>
</feature>
<dbReference type="SUPFAM" id="SSF51735">
    <property type="entry name" value="NAD(P)-binding Rossmann-fold domains"/>
    <property type="match status" value="1"/>
</dbReference>
<dbReference type="Pfam" id="PF13561">
    <property type="entry name" value="adh_short_C2"/>
    <property type="match status" value="1"/>
</dbReference>
<evidence type="ECO:0000313" key="4">
    <source>
        <dbReference type="Proteomes" id="UP000639419"/>
    </source>
</evidence>
<comment type="similarity">
    <text evidence="1">Belongs to the short-chain dehydrogenases/reductases (SDR) family.</text>
</comment>
<dbReference type="PANTHER" id="PTHR42760">
    <property type="entry name" value="SHORT-CHAIN DEHYDROGENASES/REDUCTASES FAMILY MEMBER"/>
    <property type="match status" value="1"/>
</dbReference>
<name>A0ABX2L453_9PROT</name>
<proteinExistence type="inferred from homology"/>
<dbReference type="InterPro" id="IPR020904">
    <property type="entry name" value="Sc_DH/Rdtase_CS"/>
</dbReference>